<organism evidence="8">
    <name type="scientific">Arabidopsis lyrata subsp. lyrata</name>
    <name type="common">Lyre-leaved rock-cress</name>
    <dbReference type="NCBI Taxonomy" id="81972"/>
    <lineage>
        <taxon>Eukaryota</taxon>
        <taxon>Viridiplantae</taxon>
        <taxon>Streptophyta</taxon>
        <taxon>Embryophyta</taxon>
        <taxon>Tracheophyta</taxon>
        <taxon>Spermatophyta</taxon>
        <taxon>Magnoliopsida</taxon>
        <taxon>eudicotyledons</taxon>
        <taxon>Gunneridae</taxon>
        <taxon>Pentapetalae</taxon>
        <taxon>rosids</taxon>
        <taxon>malvids</taxon>
        <taxon>Brassicales</taxon>
        <taxon>Brassicaceae</taxon>
        <taxon>Camelineae</taxon>
        <taxon>Arabidopsis</taxon>
    </lineage>
</organism>
<evidence type="ECO:0000256" key="4">
    <source>
        <dbReference type="ARBA" id="ARBA00023242"/>
    </source>
</evidence>
<dbReference type="Pfam" id="PF00447">
    <property type="entry name" value="HSF_DNA-bind"/>
    <property type="match status" value="1"/>
</dbReference>
<keyword evidence="3" id="KW-0238">DNA-binding</keyword>
<dbReference type="InterPro" id="IPR036390">
    <property type="entry name" value="WH_DNA-bd_sf"/>
</dbReference>
<dbReference type="KEGG" id="aly:9306044"/>
<sequence>MALNFPKGIAAFHVKVYKVVEDPSTDAIISWGKDNNSFVIWNLEELISSKILWRFHCMKFPEFHSELRYYGFQRIKNGSGELEFGNEDFVRGQPERLKNMVMRAMSKNRAKFNAREAVKDLQSLKI</sequence>
<evidence type="ECO:0000256" key="3">
    <source>
        <dbReference type="ARBA" id="ARBA00023125"/>
    </source>
</evidence>
<dbReference type="InterPro" id="IPR036388">
    <property type="entry name" value="WH-like_DNA-bd_sf"/>
</dbReference>
<evidence type="ECO:0000313" key="8">
    <source>
        <dbReference type="Proteomes" id="UP000008694"/>
    </source>
</evidence>
<dbReference type="GO" id="GO:0034605">
    <property type="term" value="P:cellular response to heat"/>
    <property type="evidence" value="ECO:0007669"/>
    <property type="project" value="TreeGrafter"/>
</dbReference>
<dbReference type="OrthoDB" id="60033at2759"/>
<protein>
    <recommendedName>
        <fullName evidence="6">HSF-type DNA-binding domain-containing protein</fullName>
    </recommendedName>
</protein>
<dbReference type="GO" id="GO:0003700">
    <property type="term" value="F:DNA-binding transcription factor activity"/>
    <property type="evidence" value="ECO:0007669"/>
    <property type="project" value="InterPro"/>
</dbReference>
<dbReference type="GO" id="GO:0005634">
    <property type="term" value="C:nucleus"/>
    <property type="evidence" value="ECO:0007669"/>
    <property type="project" value="UniProtKB-SubCell"/>
</dbReference>
<proteinExistence type="inferred from homology"/>
<comment type="subcellular location">
    <subcellularLocation>
        <location evidence="1">Nucleus</location>
    </subcellularLocation>
</comment>
<dbReference type="SMART" id="SM00415">
    <property type="entry name" value="HSF"/>
    <property type="match status" value="1"/>
</dbReference>
<dbReference type="GO" id="GO:0000978">
    <property type="term" value="F:RNA polymerase II cis-regulatory region sequence-specific DNA binding"/>
    <property type="evidence" value="ECO:0007669"/>
    <property type="project" value="TreeGrafter"/>
</dbReference>
<feature type="domain" description="HSF-type DNA-binding" evidence="6">
    <location>
        <begin position="8"/>
        <end position="103"/>
    </location>
</feature>
<dbReference type="Gramene" id="scaffold_702446.1">
    <property type="protein sequence ID" value="scaffold_702446.1"/>
    <property type="gene ID" value="scaffold_702446.1"/>
</dbReference>
<reference evidence="8" key="1">
    <citation type="journal article" date="2011" name="Nat. Genet.">
        <title>The Arabidopsis lyrata genome sequence and the basis of rapid genome size change.</title>
        <authorList>
            <person name="Hu T.T."/>
            <person name="Pattyn P."/>
            <person name="Bakker E.G."/>
            <person name="Cao J."/>
            <person name="Cheng J.-F."/>
            <person name="Clark R.M."/>
            <person name="Fahlgren N."/>
            <person name="Fawcett J.A."/>
            <person name="Grimwood J."/>
            <person name="Gundlach H."/>
            <person name="Haberer G."/>
            <person name="Hollister J.D."/>
            <person name="Ossowski S."/>
            <person name="Ottilar R.P."/>
            <person name="Salamov A.A."/>
            <person name="Schneeberger K."/>
            <person name="Spannagl M."/>
            <person name="Wang X."/>
            <person name="Yang L."/>
            <person name="Nasrallah M.E."/>
            <person name="Bergelson J."/>
            <person name="Carrington J.C."/>
            <person name="Gaut B.S."/>
            <person name="Schmutz J."/>
            <person name="Mayer K.F.X."/>
            <person name="Van de Peer Y."/>
            <person name="Grigoriev I.V."/>
            <person name="Nordborg M."/>
            <person name="Weigel D."/>
            <person name="Guo Y.-L."/>
        </authorList>
    </citation>
    <scope>NUCLEOTIDE SEQUENCE [LARGE SCALE GENOMIC DNA]</scope>
    <source>
        <strain evidence="8">cv. MN47</strain>
    </source>
</reference>
<comment type="similarity">
    <text evidence="5">Belongs to the HSF family.</text>
</comment>
<evidence type="ECO:0000313" key="7">
    <source>
        <dbReference type="EMBL" id="EFH44190.1"/>
    </source>
</evidence>
<dbReference type="GO" id="GO:0006357">
    <property type="term" value="P:regulation of transcription by RNA polymerase II"/>
    <property type="evidence" value="ECO:0007669"/>
    <property type="project" value="TreeGrafter"/>
</dbReference>
<name>D7MGA2_ARALL</name>
<dbReference type="EMBL" id="GL348719">
    <property type="protein sequence ID" value="EFH44190.1"/>
    <property type="molecule type" value="Genomic_DNA"/>
</dbReference>
<evidence type="ECO:0000256" key="2">
    <source>
        <dbReference type="ARBA" id="ARBA00023016"/>
    </source>
</evidence>
<evidence type="ECO:0000256" key="5">
    <source>
        <dbReference type="RuleBase" id="RU004020"/>
    </source>
</evidence>
<evidence type="ECO:0000259" key="6">
    <source>
        <dbReference type="SMART" id="SM00415"/>
    </source>
</evidence>
<keyword evidence="2" id="KW-0346">Stress response</keyword>
<dbReference type="Proteomes" id="UP000008694">
    <property type="component" value="Unassembled WGS sequence"/>
</dbReference>
<dbReference type="PRINTS" id="PR00056">
    <property type="entry name" value="HSFDOMAIN"/>
</dbReference>
<dbReference type="SUPFAM" id="SSF46785">
    <property type="entry name" value="Winged helix' DNA-binding domain"/>
    <property type="match status" value="1"/>
</dbReference>
<keyword evidence="4" id="KW-0539">Nucleus</keyword>
<dbReference type="PANTHER" id="PTHR10015:SF384">
    <property type="entry name" value="DNA-BINDING PROTEIN-RELATED"/>
    <property type="match status" value="1"/>
</dbReference>
<dbReference type="PANTHER" id="PTHR10015">
    <property type="entry name" value="HEAT SHOCK TRANSCRIPTION FACTOR"/>
    <property type="match status" value="1"/>
</dbReference>
<dbReference type="eggNOG" id="KOG0627">
    <property type="taxonomic scope" value="Eukaryota"/>
</dbReference>
<dbReference type="AlphaFoldDB" id="D7MGA2"/>
<evidence type="ECO:0000256" key="1">
    <source>
        <dbReference type="ARBA" id="ARBA00004123"/>
    </source>
</evidence>
<gene>
    <name evidence="7" type="ORF">ARALYDRAFT_914704</name>
</gene>
<keyword evidence="8" id="KW-1185">Reference proteome</keyword>
<dbReference type="HOGENOM" id="CLU_144565_0_0_1"/>
<accession>D7MGA2</accession>
<dbReference type="Gene3D" id="1.10.10.10">
    <property type="entry name" value="Winged helix-like DNA-binding domain superfamily/Winged helix DNA-binding domain"/>
    <property type="match status" value="1"/>
</dbReference>
<dbReference type="InterPro" id="IPR000232">
    <property type="entry name" value="HSF_DNA-bd"/>
</dbReference>